<gene>
    <name evidence="1" type="ORF">EJB05_53513</name>
</gene>
<keyword evidence="2" id="KW-1185">Reference proteome</keyword>
<sequence>MVVEVLFMSTPKEAAQTAILNKTKTPRRFFPVQTNIKKVKDVKILYERRVLRDVNPERKQPFAYNNSMAVLKDGNRGVMNITVKHNIAEYWIASPYWILKANKRCILSWLCTSCKLNGSCYLSFRSTTRCLS</sequence>
<dbReference type="Proteomes" id="UP000324897">
    <property type="component" value="Unassembled WGS sequence"/>
</dbReference>
<reference evidence="1 2" key="1">
    <citation type="journal article" date="2019" name="Sci. Rep.">
        <title>A high-quality genome of Eragrostis curvula grass provides insights into Poaceae evolution and supports new strategies to enhance forage quality.</title>
        <authorList>
            <person name="Carballo J."/>
            <person name="Santos B.A.C.M."/>
            <person name="Zappacosta D."/>
            <person name="Garbus I."/>
            <person name="Selva J.P."/>
            <person name="Gallo C.A."/>
            <person name="Diaz A."/>
            <person name="Albertini E."/>
            <person name="Caccamo M."/>
            <person name="Echenique V."/>
        </authorList>
    </citation>
    <scope>NUCLEOTIDE SEQUENCE [LARGE SCALE GENOMIC DNA]</scope>
    <source>
        <strain evidence="2">cv. Victoria</strain>
        <tissue evidence="1">Leaf</tissue>
    </source>
</reference>
<dbReference type="Gramene" id="TVU01032">
    <property type="protein sequence ID" value="TVU01032"/>
    <property type="gene ID" value="EJB05_53513"/>
</dbReference>
<dbReference type="EMBL" id="RWGY01000503">
    <property type="protein sequence ID" value="TVU01032.1"/>
    <property type="molecule type" value="Genomic_DNA"/>
</dbReference>
<proteinExistence type="predicted"/>
<name>A0A5J9SPR9_9POAL</name>
<evidence type="ECO:0000313" key="1">
    <source>
        <dbReference type="EMBL" id="TVU01032.1"/>
    </source>
</evidence>
<comment type="caution">
    <text evidence="1">The sequence shown here is derived from an EMBL/GenBank/DDBJ whole genome shotgun (WGS) entry which is preliminary data.</text>
</comment>
<dbReference type="AlphaFoldDB" id="A0A5J9SPR9"/>
<accession>A0A5J9SPR9</accession>
<evidence type="ECO:0000313" key="2">
    <source>
        <dbReference type="Proteomes" id="UP000324897"/>
    </source>
</evidence>
<dbReference type="OrthoDB" id="785936at2759"/>
<organism evidence="1 2">
    <name type="scientific">Eragrostis curvula</name>
    <name type="common">weeping love grass</name>
    <dbReference type="NCBI Taxonomy" id="38414"/>
    <lineage>
        <taxon>Eukaryota</taxon>
        <taxon>Viridiplantae</taxon>
        <taxon>Streptophyta</taxon>
        <taxon>Embryophyta</taxon>
        <taxon>Tracheophyta</taxon>
        <taxon>Spermatophyta</taxon>
        <taxon>Magnoliopsida</taxon>
        <taxon>Liliopsida</taxon>
        <taxon>Poales</taxon>
        <taxon>Poaceae</taxon>
        <taxon>PACMAD clade</taxon>
        <taxon>Chloridoideae</taxon>
        <taxon>Eragrostideae</taxon>
        <taxon>Eragrostidinae</taxon>
        <taxon>Eragrostis</taxon>
    </lineage>
</organism>
<protein>
    <submittedName>
        <fullName evidence="1">Uncharacterized protein</fullName>
    </submittedName>
</protein>